<dbReference type="SUPFAM" id="SSF52540">
    <property type="entry name" value="P-loop containing nucleoside triphosphate hydrolases"/>
    <property type="match status" value="1"/>
</dbReference>
<name>A0AA88Y8U9_PINIB</name>
<dbReference type="Pfam" id="PF18738">
    <property type="entry name" value="HEPN_DZIP3"/>
    <property type="match status" value="1"/>
</dbReference>
<dbReference type="PANTHER" id="PTHR46312:SF2">
    <property type="entry name" value="NUCLEOTIDE-BINDING OLIGOMERIZATION DOMAIN-CONTAINING PROTEIN 2-LIKE"/>
    <property type="match status" value="1"/>
</dbReference>
<feature type="domain" description="NACHT" evidence="1">
    <location>
        <begin position="277"/>
        <end position="420"/>
    </location>
</feature>
<dbReference type="PROSITE" id="PS50837">
    <property type="entry name" value="NACHT"/>
    <property type="match status" value="1"/>
</dbReference>
<dbReference type="InterPro" id="IPR041249">
    <property type="entry name" value="HEPN_DZIP3"/>
</dbReference>
<evidence type="ECO:0000313" key="3">
    <source>
        <dbReference type="Proteomes" id="UP001186944"/>
    </source>
</evidence>
<dbReference type="Pfam" id="PF05729">
    <property type="entry name" value="NACHT"/>
    <property type="match status" value="1"/>
</dbReference>
<dbReference type="Gene3D" id="3.40.50.300">
    <property type="entry name" value="P-loop containing nucleotide triphosphate hydrolases"/>
    <property type="match status" value="1"/>
</dbReference>
<sequence length="1107" mass="128177">MTSATKMSSSAYVPTQETTNLARVSHVLRCPCTDQLRDLLRHHVPPASFPRVIQEKRTNLPRLTAPQRKLILPSTGHYTGDYSDMDVSLLYLLLRNICYILPHRNGWGHSPDDSDFSLSACIDRIREIRNKIGHSSSSGLSPVDFIDYWSDIKRSVKSIDKHLNNDNKYEKDVDCLLEASMDPEREAIYLDQLKSKVKTEGIEDLRSLVASINELEADRIQILSFRMDDAIDLDRIYASVSIIDEYDKRGSTRSEDSNFQCIAPDKIFTTQSGNIARFIFMLGEAGYGKTVQCQRFAKSWCQAWNNDILRERDTRPQIADLNRCLKQFDFLFFIKMRDVSIQSENLIDLIQDVYSRYRLTKQNLADMRMILENGEFKSLVLLDGLDEWNISDDKKKFLLDKCIPNCRHMPKSTILISMRSWKFMEVEEVCNPNIDRVIRLNGLDEDGVKELTTNMLSNYFQNKTTFDDFNERKAYVENAVSYAPTEIKSLMNIPMLTVFYILTLYEDVKTGNSLTTFYLSIIEALFKRMSRKAQAEGIRGEFSISTFVRTLSEYTWNRFRQLLPRLLLPGSSRITECISLEEYPKVAQHLHELTRLGKVAFETLCSEKSILVFREDQLNQLLDEEMVDLFLRVGLVIKSETTGRFHEDKIRISFLHKTIHEFLASLYLMYGRKETDTDTIMEDVLINVDKTIEYTPVLIFLSGLSPAVGCRLSSFIKNMTNDDDEIDRYRVSFNRRSYHKVFHLYNLQLRCYKEVRGSKSIEAFEDEGHTLKFSFSDVILLSTDTDVPTIRESAKVLKFHPNDIVSLNMVCIPNNETKGISNTEVKIFLDESKAIESIYIDGYVDGKCRLIDDYSPKMFHLKTVGFSNVAFRDNILANLITKDESKAVIRALGILFLKSEEDEIIDFEYRIHSIYRKNTTKLGFLRHAHQKKTGAYSEPQRKQKTPFLSNFLGSLPDYKQLSVLHITYMEAEEDRQKLLQVLPKLSQLQNLGYSGSSMYRNRDEGYDPKVLSEIANLEKLAKVDFRFISLDKYDLNFENMSDLKDLTLEDFKMPSESDWEALFESLSKLEAIQNIRFYDTDVPSNVFDEYKSNLGGVYIDKFETKDV</sequence>
<dbReference type="Proteomes" id="UP001186944">
    <property type="component" value="Unassembled WGS sequence"/>
</dbReference>
<reference evidence="2" key="1">
    <citation type="submission" date="2019-08" db="EMBL/GenBank/DDBJ databases">
        <title>The improved chromosome-level genome for the pearl oyster Pinctada fucata martensii using PacBio sequencing and Hi-C.</title>
        <authorList>
            <person name="Zheng Z."/>
        </authorList>
    </citation>
    <scope>NUCLEOTIDE SEQUENCE</scope>
    <source>
        <strain evidence="2">ZZ-2019</strain>
        <tissue evidence="2">Adductor muscle</tissue>
    </source>
</reference>
<dbReference type="EMBL" id="VSWD01000006">
    <property type="protein sequence ID" value="KAK3100037.1"/>
    <property type="molecule type" value="Genomic_DNA"/>
</dbReference>
<organism evidence="2 3">
    <name type="scientific">Pinctada imbricata</name>
    <name type="common">Atlantic pearl-oyster</name>
    <name type="synonym">Pinctada martensii</name>
    <dbReference type="NCBI Taxonomy" id="66713"/>
    <lineage>
        <taxon>Eukaryota</taxon>
        <taxon>Metazoa</taxon>
        <taxon>Spiralia</taxon>
        <taxon>Lophotrochozoa</taxon>
        <taxon>Mollusca</taxon>
        <taxon>Bivalvia</taxon>
        <taxon>Autobranchia</taxon>
        <taxon>Pteriomorphia</taxon>
        <taxon>Pterioida</taxon>
        <taxon>Pterioidea</taxon>
        <taxon>Pteriidae</taxon>
        <taxon>Pinctada</taxon>
    </lineage>
</organism>
<evidence type="ECO:0000259" key="1">
    <source>
        <dbReference type="PROSITE" id="PS50837"/>
    </source>
</evidence>
<dbReference type="AlphaFoldDB" id="A0AA88Y8U9"/>
<dbReference type="InterPro" id="IPR007111">
    <property type="entry name" value="NACHT_NTPase"/>
</dbReference>
<accession>A0AA88Y8U9</accession>
<proteinExistence type="predicted"/>
<protein>
    <recommendedName>
        <fullName evidence="1">NACHT domain-containing protein</fullName>
    </recommendedName>
</protein>
<dbReference type="PANTHER" id="PTHR46312">
    <property type="entry name" value="NACHT DOMAIN-CONTAINING PROTEIN"/>
    <property type="match status" value="1"/>
</dbReference>
<evidence type="ECO:0000313" key="2">
    <source>
        <dbReference type="EMBL" id="KAK3100037.1"/>
    </source>
</evidence>
<keyword evidence="3" id="KW-1185">Reference proteome</keyword>
<gene>
    <name evidence="2" type="ORF">FSP39_013767</name>
</gene>
<dbReference type="SUPFAM" id="SSF52047">
    <property type="entry name" value="RNI-like"/>
    <property type="match status" value="1"/>
</dbReference>
<dbReference type="InterPro" id="IPR027417">
    <property type="entry name" value="P-loop_NTPase"/>
</dbReference>
<comment type="caution">
    <text evidence="2">The sequence shown here is derived from an EMBL/GenBank/DDBJ whole genome shotgun (WGS) entry which is preliminary data.</text>
</comment>